<evidence type="ECO:0000313" key="3">
    <source>
        <dbReference type="Proteomes" id="UP000193067"/>
    </source>
</evidence>
<evidence type="ECO:0000313" key="2">
    <source>
        <dbReference type="EMBL" id="OSD02954.1"/>
    </source>
</evidence>
<keyword evidence="3" id="KW-1185">Reference proteome</keyword>
<feature type="compositionally biased region" description="Low complexity" evidence="1">
    <location>
        <begin position="16"/>
        <end position="26"/>
    </location>
</feature>
<sequence length="267" mass="29049">MPMQAGAPQRAPSVETGTQSGTSGRTTLAEPWSVWRSRCVASLDSSGAARRCVLPGTMPCVYYPRVRRSRPCLSRPGRVSKYKDKCCATNGVCISCCCARSRCRVCPDRLPWAGVLTVFAAGLRLLTDVRCRWASTSSPPLLCACVIIEPSSSRSEMVGGTPLSALAAERCRTAYVQPSAHVPPTLGISHPAPHLARICMRMPRTYVLAYGALPISNVHPPVRRTVHTIRSRSSAPLSFFSSFPPPFRIPELPRRALPSSPPFCRFP</sequence>
<dbReference type="EMBL" id="KZ084102">
    <property type="protein sequence ID" value="OSD02954.1"/>
    <property type="molecule type" value="Genomic_DNA"/>
</dbReference>
<proteinExistence type="predicted"/>
<protein>
    <submittedName>
        <fullName evidence="2">Uncharacterized protein</fullName>
    </submittedName>
</protein>
<evidence type="ECO:0000256" key="1">
    <source>
        <dbReference type="SAM" id="MobiDB-lite"/>
    </source>
</evidence>
<name>A0A1Y2IQP1_TRAC3</name>
<reference evidence="2 3" key="1">
    <citation type="journal article" date="2015" name="Biotechnol. Biofuels">
        <title>Enhanced degradation of softwood versus hardwood by the white-rot fungus Pycnoporus coccineus.</title>
        <authorList>
            <person name="Couturier M."/>
            <person name="Navarro D."/>
            <person name="Chevret D."/>
            <person name="Henrissat B."/>
            <person name="Piumi F."/>
            <person name="Ruiz-Duenas F.J."/>
            <person name="Martinez A.T."/>
            <person name="Grigoriev I.V."/>
            <person name="Riley R."/>
            <person name="Lipzen A."/>
            <person name="Berrin J.G."/>
            <person name="Master E.R."/>
            <person name="Rosso M.N."/>
        </authorList>
    </citation>
    <scope>NUCLEOTIDE SEQUENCE [LARGE SCALE GENOMIC DNA]</scope>
    <source>
        <strain evidence="2 3">BRFM310</strain>
    </source>
</reference>
<gene>
    <name evidence="2" type="ORF">PYCCODRAFT_276183</name>
</gene>
<accession>A0A1Y2IQP1</accession>
<organism evidence="2 3">
    <name type="scientific">Trametes coccinea (strain BRFM310)</name>
    <name type="common">Pycnoporus coccineus</name>
    <dbReference type="NCBI Taxonomy" id="1353009"/>
    <lineage>
        <taxon>Eukaryota</taxon>
        <taxon>Fungi</taxon>
        <taxon>Dikarya</taxon>
        <taxon>Basidiomycota</taxon>
        <taxon>Agaricomycotina</taxon>
        <taxon>Agaricomycetes</taxon>
        <taxon>Polyporales</taxon>
        <taxon>Polyporaceae</taxon>
        <taxon>Trametes</taxon>
    </lineage>
</organism>
<dbReference type="AlphaFoldDB" id="A0A1Y2IQP1"/>
<feature type="region of interest" description="Disordered" evidence="1">
    <location>
        <begin position="1"/>
        <end position="26"/>
    </location>
</feature>
<dbReference type="Proteomes" id="UP000193067">
    <property type="component" value="Unassembled WGS sequence"/>
</dbReference>